<dbReference type="RefSeq" id="WP_021287447.1">
    <property type="nucleotide sequence ID" value="NZ_AUPZ01000007.1"/>
</dbReference>
<keyword evidence="2" id="KW-1185">Reference proteome</keyword>
<name>T0JRN8_9BACT</name>
<dbReference type="Pfam" id="PF04368">
    <property type="entry name" value="DUF507"/>
    <property type="match status" value="1"/>
</dbReference>
<protein>
    <submittedName>
        <fullName evidence="1">Competence/damage-inducible domain protein</fullName>
    </submittedName>
</protein>
<gene>
    <name evidence="1" type="ORF">M947_05915</name>
</gene>
<accession>T0JRN8</accession>
<evidence type="ECO:0000313" key="1">
    <source>
        <dbReference type="EMBL" id="EQB39527.1"/>
    </source>
</evidence>
<sequence length="183" mass="21408">MKVSLKTIPHISSRVAIDLNKSGVVTMTKGLEIVAKEAEKVLEHSVKQEMALEEKAGEICDENEEEIEFMLADERQLFFMIKKKLAPEFGVILNYEERYSDISHKILDELYEEDLIHFEVTENRIKNIIYNAITSFIADASEIEDAVMDRIRSYKKRYIPGTDEFDILYEKIYKEELMKRGME</sequence>
<organism evidence="1 2">
    <name type="scientific">Sulfurimonas hongkongensis</name>
    <dbReference type="NCBI Taxonomy" id="1172190"/>
    <lineage>
        <taxon>Bacteria</taxon>
        <taxon>Pseudomonadati</taxon>
        <taxon>Campylobacterota</taxon>
        <taxon>Epsilonproteobacteria</taxon>
        <taxon>Campylobacterales</taxon>
        <taxon>Sulfurimonadaceae</taxon>
        <taxon>Sulfurimonas</taxon>
    </lineage>
</organism>
<proteinExistence type="predicted"/>
<reference evidence="1 2" key="1">
    <citation type="submission" date="2013-07" db="EMBL/GenBank/DDBJ databases">
        <title>Sulfurimonas hongkongensis AST-10 Genome Sequencing.</title>
        <authorList>
            <person name="Cai L."/>
            <person name="Zhang T."/>
        </authorList>
    </citation>
    <scope>NUCLEOTIDE SEQUENCE [LARGE SCALE GENOMIC DNA]</scope>
    <source>
        <strain evidence="1 2">AST-10</strain>
    </source>
</reference>
<comment type="caution">
    <text evidence="1">The sequence shown here is derived from an EMBL/GenBank/DDBJ whole genome shotgun (WGS) entry which is preliminary data.</text>
</comment>
<evidence type="ECO:0000313" key="2">
    <source>
        <dbReference type="Proteomes" id="UP000015520"/>
    </source>
</evidence>
<dbReference type="EMBL" id="AUPZ01000007">
    <property type="protein sequence ID" value="EQB39527.1"/>
    <property type="molecule type" value="Genomic_DNA"/>
</dbReference>
<dbReference type="InterPro" id="IPR007463">
    <property type="entry name" value="DUF507"/>
</dbReference>
<dbReference type="eggNOG" id="COG2952">
    <property type="taxonomic scope" value="Bacteria"/>
</dbReference>
<dbReference type="AlphaFoldDB" id="T0JRN8"/>
<dbReference type="Proteomes" id="UP000015520">
    <property type="component" value="Unassembled WGS sequence"/>
</dbReference>
<dbReference type="PATRIC" id="fig|1172190.3.peg.1151"/>
<dbReference type="STRING" id="1172190.M947_05915"/>
<dbReference type="OrthoDB" id="13157at2"/>